<dbReference type="HOGENOM" id="CLU_032540_0_1_12"/>
<dbReference type="SUPFAM" id="SSF53244">
    <property type="entry name" value="MurD-like peptide ligases, peptide-binding domain"/>
    <property type="match status" value="1"/>
</dbReference>
<dbReference type="STRING" id="1307761.L21SP2_1606"/>
<gene>
    <name evidence="7" type="primary">murD</name>
    <name evidence="9" type="ORF">L21SP2_1606</name>
</gene>
<name>V5WIK2_9SPIO</name>
<dbReference type="PATRIC" id="fig|1307761.3.peg.1601"/>
<keyword evidence="3 7" id="KW-0963">Cytoplasm</keyword>
<evidence type="ECO:0000313" key="9">
    <source>
        <dbReference type="EMBL" id="AHC14991.1"/>
    </source>
</evidence>
<keyword evidence="5 7" id="KW-0547">Nucleotide-binding</keyword>
<comment type="pathway">
    <text evidence="2 7">Cell wall biogenesis; peptidoglycan biosynthesis.</text>
</comment>
<evidence type="ECO:0000256" key="4">
    <source>
        <dbReference type="ARBA" id="ARBA00022598"/>
    </source>
</evidence>
<comment type="function">
    <text evidence="7">Cell wall formation. Catalyzes the addition of glutamate to the nucleotide precursor UDP-N-acetylmuramoyl-L-alanine (UMA).</text>
</comment>
<dbReference type="InterPro" id="IPR036615">
    <property type="entry name" value="Mur_ligase_C_dom_sf"/>
</dbReference>
<dbReference type="HAMAP" id="MF_00639">
    <property type="entry name" value="MurD"/>
    <property type="match status" value="1"/>
</dbReference>
<dbReference type="InterPro" id="IPR005762">
    <property type="entry name" value="MurD"/>
</dbReference>
<keyword evidence="7" id="KW-0573">Peptidoglycan synthesis</keyword>
<evidence type="ECO:0000256" key="7">
    <source>
        <dbReference type="HAMAP-Rule" id="MF_00639"/>
    </source>
</evidence>
<dbReference type="GO" id="GO:0008360">
    <property type="term" value="P:regulation of cell shape"/>
    <property type="evidence" value="ECO:0007669"/>
    <property type="project" value="UniProtKB-KW"/>
</dbReference>
<evidence type="ECO:0000256" key="1">
    <source>
        <dbReference type="ARBA" id="ARBA00004496"/>
    </source>
</evidence>
<organism evidence="9 10">
    <name type="scientific">Salinispira pacifica</name>
    <dbReference type="NCBI Taxonomy" id="1307761"/>
    <lineage>
        <taxon>Bacteria</taxon>
        <taxon>Pseudomonadati</taxon>
        <taxon>Spirochaetota</taxon>
        <taxon>Spirochaetia</taxon>
        <taxon>Spirochaetales</taxon>
        <taxon>Spirochaetaceae</taxon>
        <taxon>Salinispira</taxon>
    </lineage>
</organism>
<evidence type="ECO:0000256" key="5">
    <source>
        <dbReference type="ARBA" id="ARBA00022741"/>
    </source>
</evidence>
<keyword evidence="7" id="KW-0132">Cell division</keyword>
<dbReference type="InterPro" id="IPR013221">
    <property type="entry name" value="Mur_ligase_cen"/>
</dbReference>
<dbReference type="InterPro" id="IPR036565">
    <property type="entry name" value="Mur-like_cat_sf"/>
</dbReference>
<reference evidence="9 10" key="1">
    <citation type="journal article" date="2015" name="Stand. Genomic Sci.">
        <title>Complete genome sequence and description of Salinispira pacifica gen. nov., sp. nov., a novel spirochaete isolated form a hypersaline microbial mat.</title>
        <authorList>
            <person name="Ben Hania W."/>
            <person name="Joseph M."/>
            <person name="Schumann P."/>
            <person name="Bunk B."/>
            <person name="Fiebig A."/>
            <person name="Sproer C."/>
            <person name="Klenk H.P."/>
            <person name="Fardeau M.L."/>
            <person name="Spring S."/>
        </authorList>
    </citation>
    <scope>NUCLEOTIDE SEQUENCE [LARGE SCALE GENOMIC DNA]</scope>
    <source>
        <strain evidence="9 10">L21-RPul-D2</strain>
    </source>
</reference>
<keyword evidence="7" id="KW-0133">Cell shape</keyword>
<keyword evidence="6 7" id="KW-0067">ATP-binding</keyword>
<dbReference type="GO" id="GO:0008764">
    <property type="term" value="F:UDP-N-acetylmuramoylalanine-D-glutamate ligase activity"/>
    <property type="evidence" value="ECO:0007669"/>
    <property type="project" value="UniProtKB-UniRule"/>
</dbReference>
<dbReference type="Pfam" id="PF08245">
    <property type="entry name" value="Mur_ligase_M"/>
    <property type="match status" value="1"/>
</dbReference>
<feature type="binding site" evidence="7">
    <location>
        <begin position="131"/>
        <end position="137"/>
    </location>
    <ligand>
        <name>ATP</name>
        <dbReference type="ChEBI" id="CHEBI:30616"/>
    </ligand>
</feature>
<dbReference type="SUPFAM" id="SSF53623">
    <property type="entry name" value="MurD-like peptide ligases, catalytic domain"/>
    <property type="match status" value="1"/>
</dbReference>
<comment type="catalytic activity">
    <reaction evidence="7">
        <text>UDP-N-acetyl-alpha-D-muramoyl-L-alanine + D-glutamate + ATP = UDP-N-acetyl-alpha-D-muramoyl-L-alanyl-D-glutamate + ADP + phosphate + H(+)</text>
        <dbReference type="Rhea" id="RHEA:16429"/>
        <dbReference type="ChEBI" id="CHEBI:15378"/>
        <dbReference type="ChEBI" id="CHEBI:29986"/>
        <dbReference type="ChEBI" id="CHEBI:30616"/>
        <dbReference type="ChEBI" id="CHEBI:43474"/>
        <dbReference type="ChEBI" id="CHEBI:83898"/>
        <dbReference type="ChEBI" id="CHEBI:83900"/>
        <dbReference type="ChEBI" id="CHEBI:456216"/>
        <dbReference type="EC" id="6.3.2.9"/>
    </reaction>
</comment>
<dbReference type="UniPathway" id="UPA00219"/>
<dbReference type="eggNOG" id="COG0771">
    <property type="taxonomic scope" value="Bacteria"/>
</dbReference>
<dbReference type="AlphaFoldDB" id="V5WIK2"/>
<keyword evidence="7" id="KW-0961">Cell wall biogenesis/degradation</keyword>
<comment type="subcellular location">
    <subcellularLocation>
        <location evidence="1 7">Cytoplasm</location>
    </subcellularLocation>
</comment>
<dbReference type="GO" id="GO:0051301">
    <property type="term" value="P:cell division"/>
    <property type="evidence" value="ECO:0007669"/>
    <property type="project" value="UniProtKB-KW"/>
</dbReference>
<dbReference type="Gene3D" id="3.40.50.720">
    <property type="entry name" value="NAD(P)-binding Rossmann-like Domain"/>
    <property type="match status" value="1"/>
</dbReference>
<dbReference type="Pfam" id="PF21799">
    <property type="entry name" value="MurD-like_N"/>
    <property type="match status" value="1"/>
</dbReference>
<dbReference type="GO" id="GO:0005737">
    <property type="term" value="C:cytoplasm"/>
    <property type="evidence" value="ECO:0007669"/>
    <property type="project" value="UniProtKB-SubCell"/>
</dbReference>
<dbReference type="PANTHER" id="PTHR43692:SF1">
    <property type="entry name" value="UDP-N-ACETYLMURAMOYLALANINE--D-GLUTAMATE LIGASE"/>
    <property type="match status" value="1"/>
</dbReference>
<sequence length="517" mass="55308">MNMKNLRVTVMGLGLHGGGAAAARFCVSRGAKVTVTDLRDAATLESSLDSLQDLDIRYVLGEHRREDFTDCDLIVKNPAVPRNAPLLRLALEQGVAVETDISLFLRNLKAMEEDLRKGGDSAHAQVVGITGTKGKSSTTSALHHALRTAGVTSFMGGNITISPLLFLDDIRSALEHHAAEFHTLSGPGSRRTDPRRHPWVVLELSSFQIGDLHLVGESGSGNLFSHGMHWPDWGILTNIFVDHQDYYGNMESYVADKRSLFSPMNTTSWSIIGNAGEWTPGFLSAAGGNTVDAADEGVQAASLLPEKLLVPGEHQTENLKLTALLLEKAGFAREEIPGLLVNFPGVEHRLQFLGELGMESSGMRCRVYNDSAATIPEACLAAVEAFNSPVFLLCGGSDKGLDPGPIISAMNKAEKSFLLEGSGSVEISKLIHSSMGGTPANPVSYSSMEAAVQAAVQAMQEFSSDHPGSDPESGPVLLLSPGCASFGMFLNEFHRGRQFIAAVEHLKNFIPVPQGPA</sequence>
<dbReference type="Gene3D" id="3.90.190.20">
    <property type="entry name" value="Mur ligase, C-terminal domain"/>
    <property type="match status" value="1"/>
</dbReference>
<evidence type="ECO:0000259" key="8">
    <source>
        <dbReference type="Pfam" id="PF08245"/>
    </source>
</evidence>
<feature type="domain" description="Mur ligase central" evidence="8">
    <location>
        <begin position="129"/>
        <end position="294"/>
    </location>
</feature>
<dbReference type="Gene3D" id="3.40.1190.10">
    <property type="entry name" value="Mur-like, catalytic domain"/>
    <property type="match status" value="1"/>
</dbReference>
<evidence type="ECO:0000256" key="6">
    <source>
        <dbReference type="ARBA" id="ARBA00022840"/>
    </source>
</evidence>
<keyword evidence="7" id="KW-0131">Cell cycle</keyword>
<dbReference type="GO" id="GO:0009252">
    <property type="term" value="P:peptidoglycan biosynthetic process"/>
    <property type="evidence" value="ECO:0007669"/>
    <property type="project" value="UniProtKB-UniRule"/>
</dbReference>
<dbReference type="EC" id="6.3.2.9" evidence="7"/>
<dbReference type="PANTHER" id="PTHR43692">
    <property type="entry name" value="UDP-N-ACETYLMURAMOYLALANINE--D-GLUTAMATE LIGASE"/>
    <property type="match status" value="1"/>
</dbReference>
<keyword evidence="4 7" id="KW-0436">Ligase</keyword>
<evidence type="ECO:0000313" key="10">
    <source>
        <dbReference type="Proteomes" id="UP000018680"/>
    </source>
</evidence>
<proteinExistence type="inferred from homology"/>
<accession>V5WIK2</accession>
<dbReference type="KEGG" id="slr:L21SP2_1606"/>
<dbReference type="Proteomes" id="UP000018680">
    <property type="component" value="Chromosome"/>
</dbReference>
<evidence type="ECO:0000256" key="3">
    <source>
        <dbReference type="ARBA" id="ARBA00022490"/>
    </source>
</evidence>
<keyword evidence="10" id="KW-1185">Reference proteome</keyword>
<protein>
    <recommendedName>
        <fullName evidence="7">UDP-N-acetylmuramoylalanine--D-glutamate ligase</fullName>
        <ecNumber evidence="7">6.3.2.9</ecNumber>
    </recommendedName>
    <alternativeName>
        <fullName evidence="7">D-glutamic acid-adding enzyme</fullName>
    </alternativeName>
    <alternativeName>
        <fullName evidence="7">UDP-N-acetylmuramoyl-L-alanyl-D-glutamate synthetase</fullName>
    </alternativeName>
</protein>
<comment type="similarity">
    <text evidence="7">Belongs to the MurCDEF family.</text>
</comment>
<dbReference type="EMBL" id="CP006939">
    <property type="protein sequence ID" value="AHC14991.1"/>
    <property type="molecule type" value="Genomic_DNA"/>
</dbReference>
<dbReference type="GO" id="GO:0071555">
    <property type="term" value="P:cell wall organization"/>
    <property type="evidence" value="ECO:0007669"/>
    <property type="project" value="UniProtKB-KW"/>
</dbReference>
<dbReference type="SUPFAM" id="SSF51984">
    <property type="entry name" value="MurCD N-terminal domain"/>
    <property type="match status" value="1"/>
</dbReference>
<dbReference type="GO" id="GO:0005524">
    <property type="term" value="F:ATP binding"/>
    <property type="evidence" value="ECO:0007669"/>
    <property type="project" value="UniProtKB-UniRule"/>
</dbReference>
<dbReference type="OrthoDB" id="9809796at2"/>
<evidence type="ECO:0000256" key="2">
    <source>
        <dbReference type="ARBA" id="ARBA00004752"/>
    </source>
</evidence>